<comment type="caution">
    <text evidence="1">The sequence shown here is derived from an EMBL/GenBank/DDBJ whole genome shotgun (WGS) entry which is preliminary data.</text>
</comment>
<dbReference type="STRING" id="1797247.A2419_00225"/>
<proteinExistence type="predicted"/>
<name>A0A1F4Y244_9BACT</name>
<dbReference type="Proteomes" id="UP000176568">
    <property type="component" value="Unassembled WGS sequence"/>
</dbReference>
<gene>
    <name evidence="1" type="ORF">A2419_00225</name>
</gene>
<dbReference type="EMBL" id="MEXB01000013">
    <property type="protein sequence ID" value="OGC88040.1"/>
    <property type="molecule type" value="Genomic_DNA"/>
</dbReference>
<accession>A0A1F4Y244</accession>
<sequence>MNKTIRSLNGLAGQYKTPIVSLASTTLASRICAGFDQLLASHTQGKLGKDRLRGMLEGKTMSAVDSALEIANPAQRKQILIAADKAWTEFYDKRHLDRLMHANAGPNPYADLIAAFGETSTVGERTSNLIVGAQVIDKQHGFGTLART</sequence>
<dbReference type="AlphaFoldDB" id="A0A1F4Y244"/>
<organism evidence="1 2">
    <name type="scientific">Candidatus Adlerbacteria bacterium RIFOXYC1_FULL_48_26</name>
    <dbReference type="NCBI Taxonomy" id="1797247"/>
    <lineage>
        <taxon>Bacteria</taxon>
        <taxon>Candidatus Adleribacteriota</taxon>
    </lineage>
</organism>
<reference evidence="1 2" key="1">
    <citation type="journal article" date="2016" name="Nat. Commun.">
        <title>Thousands of microbial genomes shed light on interconnected biogeochemical processes in an aquifer system.</title>
        <authorList>
            <person name="Anantharaman K."/>
            <person name="Brown C.T."/>
            <person name="Hug L.A."/>
            <person name="Sharon I."/>
            <person name="Castelle C.J."/>
            <person name="Probst A.J."/>
            <person name="Thomas B.C."/>
            <person name="Singh A."/>
            <person name="Wilkins M.J."/>
            <person name="Karaoz U."/>
            <person name="Brodie E.L."/>
            <person name="Williams K.H."/>
            <person name="Hubbard S.S."/>
            <person name="Banfield J.F."/>
        </authorList>
    </citation>
    <scope>NUCLEOTIDE SEQUENCE [LARGE SCALE GENOMIC DNA]</scope>
</reference>
<evidence type="ECO:0000313" key="1">
    <source>
        <dbReference type="EMBL" id="OGC88040.1"/>
    </source>
</evidence>
<protein>
    <submittedName>
        <fullName evidence="1">Uncharacterized protein</fullName>
    </submittedName>
</protein>
<evidence type="ECO:0000313" key="2">
    <source>
        <dbReference type="Proteomes" id="UP000176568"/>
    </source>
</evidence>